<accession>A0A9N7MHI7</accession>
<proteinExistence type="predicted"/>
<dbReference type="Proteomes" id="UP001153555">
    <property type="component" value="Unassembled WGS sequence"/>
</dbReference>
<protein>
    <submittedName>
        <fullName evidence="2">Uncharacterized protein</fullName>
    </submittedName>
</protein>
<name>A0A9N7MHI7_STRHE</name>
<organism evidence="2 3">
    <name type="scientific">Striga hermonthica</name>
    <name type="common">Purple witchweed</name>
    <name type="synonym">Buchnera hermonthica</name>
    <dbReference type="NCBI Taxonomy" id="68872"/>
    <lineage>
        <taxon>Eukaryota</taxon>
        <taxon>Viridiplantae</taxon>
        <taxon>Streptophyta</taxon>
        <taxon>Embryophyta</taxon>
        <taxon>Tracheophyta</taxon>
        <taxon>Spermatophyta</taxon>
        <taxon>Magnoliopsida</taxon>
        <taxon>eudicotyledons</taxon>
        <taxon>Gunneridae</taxon>
        <taxon>Pentapetalae</taxon>
        <taxon>asterids</taxon>
        <taxon>lamiids</taxon>
        <taxon>Lamiales</taxon>
        <taxon>Orobanchaceae</taxon>
        <taxon>Buchnereae</taxon>
        <taxon>Striga</taxon>
    </lineage>
</organism>
<evidence type="ECO:0000313" key="2">
    <source>
        <dbReference type="EMBL" id="CAA0811173.1"/>
    </source>
</evidence>
<evidence type="ECO:0000313" key="3">
    <source>
        <dbReference type="Proteomes" id="UP001153555"/>
    </source>
</evidence>
<comment type="caution">
    <text evidence="2">The sequence shown here is derived from an EMBL/GenBank/DDBJ whole genome shotgun (WGS) entry which is preliminary data.</text>
</comment>
<feature type="region of interest" description="Disordered" evidence="1">
    <location>
        <begin position="1"/>
        <end position="31"/>
    </location>
</feature>
<dbReference type="AlphaFoldDB" id="A0A9N7MHI7"/>
<reference evidence="2" key="1">
    <citation type="submission" date="2019-12" db="EMBL/GenBank/DDBJ databases">
        <authorList>
            <person name="Scholes J."/>
        </authorList>
    </citation>
    <scope>NUCLEOTIDE SEQUENCE</scope>
</reference>
<sequence>MIELSKSVARQTPPVGGAGGSDKRRPNPRCHGVWVRRASPSWCSPATSVAEIFQHPRKKEECDDLENSGANSNIPTTARTDFSNSNILTTVGTDFLPLTSNIGRRNLPIKVQLVSDKIGASKLRSSKLSRVSIPNGKTTTVASISKENGKDPRNKLSYNKLELSLMG</sequence>
<dbReference type="EMBL" id="CACSLK010008165">
    <property type="protein sequence ID" value="CAA0811173.1"/>
    <property type="molecule type" value="Genomic_DNA"/>
</dbReference>
<gene>
    <name evidence="2" type="ORF">SHERM_12417</name>
</gene>
<keyword evidence="3" id="KW-1185">Reference proteome</keyword>
<evidence type="ECO:0000256" key="1">
    <source>
        <dbReference type="SAM" id="MobiDB-lite"/>
    </source>
</evidence>